<comment type="caution">
    <text evidence="7">The sequence shown here is derived from an EMBL/GenBank/DDBJ whole genome shotgun (WGS) entry which is preliminary data.</text>
</comment>
<name>A0A1G2FVZ9_9BACT</name>
<evidence type="ECO:0000256" key="1">
    <source>
        <dbReference type="ARBA" id="ARBA00010528"/>
    </source>
</evidence>
<evidence type="ECO:0000313" key="8">
    <source>
        <dbReference type="Proteomes" id="UP000177126"/>
    </source>
</evidence>
<feature type="region of interest" description="Disordered" evidence="6">
    <location>
        <begin position="42"/>
        <end position="73"/>
    </location>
</feature>
<comment type="subunit">
    <text evidence="5">Part of the 50S ribosomal subunit.</text>
</comment>
<gene>
    <name evidence="5" type="primary">rplD</name>
    <name evidence="7" type="ORF">A3B04_02790</name>
</gene>
<dbReference type="SUPFAM" id="SSF52166">
    <property type="entry name" value="Ribosomal protein L4"/>
    <property type="match status" value="1"/>
</dbReference>
<comment type="function">
    <text evidence="5">One of the primary rRNA binding proteins, this protein initially binds near the 5'-end of the 23S rRNA. It is important during the early stages of 50S assembly. It makes multiple contacts with different domains of the 23S rRNA in the assembled 50S subunit and ribosome.</text>
</comment>
<dbReference type="GO" id="GO:0003735">
    <property type="term" value="F:structural constituent of ribosome"/>
    <property type="evidence" value="ECO:0007669"/>
    <property type="project" value="InterPro"/>
</dbReference>
<keyword evidence="3 5" id="KW-0687">Ribonucleoprotein</keyword>
<dbReference type="GO" id="GO:0019843">
    <property type="term" value="F:rRNA binding"/>
    <property type="evidence" value="ECO:0007669"/>
    <property type="project" value="UniProtKB-UniRule"/>
</dbReference>
<evidence type="ECO:0000256" key="3">
    <source>
        <dbReference type="ARBA" id="ARBA00023274"/>
    </source>
</evidence>
<dbReference type="Pfam" id="PF00573">
    <property type="entry name" value="Ribosomal_L4"/>
    <property type="match status" value="1"/>
</dbReference>
<dbReference type="HAMAP" id="MF_01328_B">
    <property type="entry name" value="Ribosomal_uL4_B"/>
    <property type="match status" value="1"/>
</dbReference>
<dbReference type="NCBIfam" id="TIGR03953">
    <property type="entry name" value="rplD_bact"/>
    <property type="match status" value="1"/>
</dbReference>
<dbReference type="EMBL" id="MHNF01000002">
    <property type="protein sequence ID" value="OGZ42239.1"/>
    <property type="molecule type" value="Genomic_DNA"/>
</dbReference>
<organism evidence="7 8">
    <name type="scientific">Candidatus Portnoybacteria bacterium RIFCSPLOWO2_02_FULL_39_11</name>
    <dbReference type="NCBI Taxonomy" id="1802001"/>
    <lineage>
        <taxon>Bacteria</taxon>
        <taxon>Candidatus Portnoyibacteriota</taxon>
    </lineage>
</organism>
<evidence type="ECO:0000256" key="2">
    <source>
        <dbReference type="ARBA" id="ARBA00022980"/>
    </source>
</evidence>
<dbReference type="PANTHER" id="PTHR10746">
    <property type="entry name" value="50S RIBOSOMAL PROTEIN L4"/>
    <property type="match status" value="1"/>
</dbReference>
<dbReference type="InterPro" id="IPR023574">
    <property type="entry name" value="Ribosomal_uL4_dom_sf"/>
</dbReference>
<evidence type="ECO:0000256" key="4">
    <source>
        <dbReference type="ARBA" id="ARBA00035244"/>
    </source>
</evidence>
<reference evidence="7 8" key="1">
    <citation type="journal article" date="2016" name="Nat. Commun.">
        <title>Thousands of microbial genomes shed light on interconnected biogeochemical processes in an aquifer system.</title>
        <authorList>
            <person name="Anantharaman K."/>
            <person name="Brown C.T."/>
            <person name="Hug L.A."/>
            <person name="Sharon I."/>
            <person name="Castelle C.J."/>
            <person name="Probst A.J."/>
            <person name="Thomas B.C."/>
            <person name="Singh A."/>
            <person name="Wilkins M.J."/>
            <person name="Karaoz U."/>
            <person name="Brodie E.L."/>
            <person name="Williams K.H."/>
            <person name="Hubbard S.S."/>
            <person name="Banfield J.F."/>
        </authorList>
    </citation>
    <scope>NUCLEOTIDE SEQUENCE [LARGE SCALE GENOMIC DNA]</scope>
</reference>
<feature type="compositionally biased region" description="Basic residues" evidence="6">
    <location>
        <begin position="59"/>
        <end position="73"/>
    </location>
</feature>
<sequence>MTVSVYNQDGQEAGNFSLPLEIFGLKVNANLIAQAARAQRANSRENIAHAKDRSEVRGGGKKPWKQKGTGRARHASIRSPLWAGGGVTFGPRKEKNFAVKINKKMKRQALFMALSGKLRDGELIILEDLNLKEAKTKEMAQIMKNIFGALALARDKSPTKVGTPIRTSSAMIVLAKNDEAVVRATRNLPKIRTIGVNSLNIVDLLSVRYLVMPKATVERIRKIFGK</sequence>
<comment type="function">
    <text evidence="5">Forms part of the polypeptide exit tunnel.</text>
</comment>
<evidence type="ECO:0000256" key="6">
    <source>
        <dbReference type="SAM" id="MobiDB-lite"/>
    </source>
</evidence>
<comment type="similarity">
    <text evidence="1 5">Belongs to the universal ribosomal protein uL4 family.</text>
</comment>
<feature type="compositionally biased region" description="Basic and acidic residues" evidence="6">
    <location>
        <begin position="42"/>
        <end position="58"/>
    </location>
</feature>
<dbReference type="GO" id="GO:1990904">
    <property type="term" value="C:ribonucleoprotein complex"/>
    <property type="evidence" value="ECO:0007669"/>
    <property type="project" value="UniProtKB-KW"/>
</dbReference>
<evidence type="ECO:0000313" key="7">
    <source>
        <dbReference type="EMBL" id="OGZ42239.1"/>
    </source>
</evidence>
<dbReference type="Proteomes" id="UP000177126">
    <property type="component" value="Unassembled WGS sequence"/>
</dbReference>
<keyword evidence="5" id="KW-0694">RNA-binding</keyword>
<dbReference type="AlphaFoldDB" id="A0A1G2FVZ9"/>
<dbReference type="PANTHER" id="PTHR10746:SF6">
    <property type="entry name" value="LARGE RIBOSOMAL SUBUNIT PROTEIN UL4M"/>
    <property type="match status" value="1"/>
</dbReference>
<proteinExistence type="inferred from homology"/>
<accession>A0A1G2FVZ9</accession>
<keyword evidence="5" id="KW-0699">rRNA-binding</keyword>
<dbReference type="Gene3D" id="3.40.1370.10">
    <property type="match status" value="1"/>
</dbReference>
<dbReference type="InterPro" id="IPR013005">
    <property type="entry name" value="Ribosomal_uL4-like"/>
</dbReference>
<evidence type="ECO:0000256" key="5">
    <source>
        <dbReference type="HAMAP-Rule" id="MF_01328"/>
    </source>
</evidence>
<protein>
    <recommendedName>
        <fullName evidence="4 5">Large ribosomal subunit protein uL4</fullName>
    </recommendedName>
</protein>
<dbReference type="GO" id="GO:0006412">
    <property type="term" value="P:translation"/>
    <property type="evidence" value="ECO:0007669"/>
    <property type="project" value="UniProtKB-UniRule"/>
</dbReference>
<dbReference type="InterPro" id="IPR002136">
    <property type="entry name" value="Ribosomal_uL4"/>
</dbReference>
<dbReference type="GO" id="GO:0005840">
    <property type="term" value="C:ribosome"/>
    <property type="evidence" value="ECO:0007669"/>
    <property type="project" value="UniProtKB-KW"/>
</dbReference>
<keyword evidence="2 5" id="KW-0689">Ribosomal protein</keyword>